<organism evidence="1 2">
    <name type="scientific">Chryseobacterium aquaeductus</name>
    <dbReference type="NCBI Taxonomy" id="2675056"/>
    <lineage>
        <taxon>Bacteria</taxon>
        <taxon>Pseudomonadati</taxon>
        <taxon>Bacteroidota</taxon>
        <taxon>Flavobacteriia</taxon>
        <taxon>Flavobacteriales</taxon>
        <taxon>Weeksellaceae</taxon>
        <taxon>Chryseobacterium group</taxon>
        <taxon>Chryseobacterium</taxon>
    </lineage>
</organism>
<dbReference type="Proteomes" id="UP000662618">
    <property type="component" value="Unassembled WGS sequence"/>
</dbReference>
<comment type="caution">
    <text evidence="1">The sequence shown here is derived from an EMBL/GenBank/DDBJ whole genome shotgun (WGS) entry which is preliminary data.</text>
</comment>
<sequence length="58" mass="6863">MAIQIKELHIKVKIEEEPVHSARSHQSIDSVKIQELKSQLIKECTREVLEKLKEKKER</sequence>
<accession>A0A9N8QPK9</accession>
<evidence type="ECO:0000313" key="1">
    <source>
        <dbReference type="EMBL" id="CAD7797982.1"/>
    </source>
</evidence>
<dbReference type="InterPro" id="IPR045459">
    <property type="entry name" value="DUF5908"/>
</dbReference>
<protein>
    <submittedName>
        <fullName evidence="1">Uncharacterized protein</fullName>
    </submittedName>
</protein>
<keyword evidence="2" id="KW-1185">Reference proteome</keyword>
<dbReference type="EMBL" id="CAJIMS010000001">
    <property type="protein sequence ID" value="CAD7797982.1"/>
    <property type="molecule type" value="Genomic_DNA"/>
</dbReference>
<dbReference type="AlphaFoldDB" id="A0A9N8QPK9"/>
<dbReference type="Pfam" id="PF19265">
    <property type="entry name" value="DUF5908"/>
    <property type="match status" value="1"/>
</dbReference>
<gene>
    <name evidence="1" type="ORF">CHRY9390_00260</name>
</gene>
<reference evidence="1" key="1">
    <citation type="submission" date="2020-12" db="EMBL/GenBank/DDBJ databases">
        <authorList>
            <person name="Rodrigo-Torres L."/>
            <person name="Arahal R. D."/>
            <person name="Lucena T."/>
        </authorList>
    </citation>
    <scope>NUCLEOTIDE SEQUENCE</scope>
    <source>
        <strain evidence="1">CECT 9390</strain>
    </source>
</reference>
<proteinExistence type="predicted"/>
<evidence type="ECO:0000313" key="2">
    <source>
        <dbReference type="Proteomes" id="UP000662618"/>
    </source>
</evidence>
<dbReference type="RefSeq" id="WP_162086809.1">
    <property type="nucleotide sequence ID" value="NZ_CAJIMS010000001.1"/>
</dbReference>
<name>A0A9N8QPK9_9FLAO</name>